<dbReference type="EMBL" id="KI913146">
    <property type="protein sequence ID" value="ETV74028.1"/>
    <property type="molecule type" value="Genomic_DNA"/>
</dbReference>
<protein>
    <submittedName>
        <fullName evidence="1">Uncharacterized protein</fullName>
    </submittedName>
</protein>
<organism evidence="1">
    <name type="scientific">Aphanomyces astaci</name>
    <name type="common">Crayfish plague agent</name>
    <dbReference type="NCBI Taxonomy" id="112090"/>
    <lineage>
        <taxon>Eukaryota</taxon>
        <taxon>Sar</taxon>
        <taxon>Stramenopiles</taxon>
        <taxon>Oomycota</taxon>
        <taxon>Saprolegniomycetes</taxon>
        <taxon>Saprolegniales</taxon>
        <taxon>Verrucalvaceae</taxon>
        <taxon>Aphanomyces</taxon>
    </lineage>
</organism>
<dbReference type="AlphaFoldDB" id="W4G519"/>
<reference evidence="1" key="1">
    <citation type="submission" date="2013-12" db="EMBL/GenBank/DDBJ databases">
        <title>The Genome Sequence of Aphanomyces astaci APO3.</title>
        <authorList>
            <consortium name="The Broad Institute Genomics Platform"/>
            <person name="Russ C."/>
            <person name="Tyler B."/>
            <person name="van West P."/>
            <person name="Dieguez-Uribeondo J."/>
            <person name="Young S.K."/>
            <person name="Zeng Q."/>
            <person name="Gargeya S."/>
            <person name="Fitzgerald M."/>
            <person name="Abouelleil A."/>
            <person name="Alvarado L."/>
            <person name="Chapman S.B."/>
            <person name="Gainer-Dewar J."/>
            <person name="Goldberg J."/>
            <person name="Griggs A."/>
            <person name="Gujja S."/>
            <person name="Hansen M."/>
            <person name="Howarth C."/>
            <person name="Imamovic A."/>
            <person name="Ireland A."/>
            <person name="Larimer J."/>
            <person name="McCowan C."/>
            <person name="Murphy C."/>
            <person name="Pearson M."/>
            <person name="Poon T.W."/>
            <person name="Priest M."/>
            <person name="Roberts A."/>
            <person name="Saif S."/>
            <person name="Shea T."/>
            <person name="Sykes S."/>
            <person name="Wortman J."/>
            <person name="Nusbaum C."/>
            <person name="Birren B."/>
        </authorList>
    </citation>
    <scope>NUCLEOTIDE SEQUENCE [LARGE SCALE GENOMIC DNA]</scope>
    <source>
        <strain evidence="1">APO3</strain>
    </source>
</reference>
<name>W4G519_APHAT</name>
<dbReference type="RefSeq" id="XP_009836541.1">
    <property type="nucleotide sequence ID" value="XM_009838239.1"/>
</dbReference>
<sequence length="94" mass="10072">MRPNIVAAAYQSSRCFVYASFTSVSRPSAKSLAPLNQMGLVPLVSPFERTVNQYVGLRFNRGRGDPSLQRGIFGEFVDGDTRGGGAGLYALGQA</sequence>
<dbReference type="VEuPathDB" id="FungiDB:H257_11342"/>
<accession>W4G519</accession>
<proteinExistence type="predicted"/>
<dbReference type="GeneID" id="20813338"/>
<evidence type="ECO:0000313" key="1">
    <source>
        <dbReference type="EMBL" id="ETV74028.1"/>
    </source>
</evidence>
<gene>
    <name evidence="1" type="ORF">H257_11342</name>
</gene>